<dbReference type="Proteomes" id="UP001611075">
    <property type="component" value="Unassembled WGS sequence"/>
</dbReference>
<comment type="caution">
    <text evidence="1">The sequence shown here is derived from an EMBL/GenBank/DDBJ whole genome shotgun (WGS) entry which is preliminary data.</text>
</comment>
<protein>
    <submittedName>
        <fullName evidence="1">DUF5988 family protein</fullName>
    </submittedName>
</protein>
<evidence type="ECO:0000313" key="1">
    <source>
        <dbReference type="EMBL" id="MFI0796387.1"/>
    </source>
</evidence>
<evidence type="ECO:0000313" key="2">
    <source>
        <dbReference type="Proteomes" id="UP001611075"/>
    </source>
</evidence>
<sequence>MTESSDSATGVRTAGRIVNDDDRSAWSAGTPIGGDAASIIDVVLEGGPNNLPAEQRSHRISPAEHKIKVSHYGGYEHFERDSLRVADELPVVFRWTGRTRIAE</sequence>
<dbReference type="Pfam" id="PF19450">
    <property type="entry name" value="DUF5988"/>
    <property type="match status" value="1"/>
</dbReference>
<dbReference type="InterPro" id="IPR046030">
    <property type="entry name" value="DUF5988"/>
</dbReference>
<organism evidence="1 2">
    <name type="scientific">Micromonospora rubida</name>
    <dbReference type="NCBI Taxonomy" id="2697657"/>
    <lineage>
        <taxon>Bacteria</taxon>
        <taxon>Bacillati</taxon>
        <taxon>Actinomycetota</taxon>
        <taxon>Actinomycetes</taxon>
        <taxon>Micromonosporales</taxon>
        <taxon>Micromonosporaceae</taxon>
        <taxon>Micromonospora</taxon>
    </lineage>
</organism>
<gene>
    <name evidence="1" type="ORF">ACH4OY_27425</name>
</gene>
<keyword evidence="2" id="KW-1185">Reference proteome</keyword>
<dbReference type="RefSeq" id="WP_396684470.1">
    <property type="nucleotide sequence ID" value="NZ_JBIRPU010000027.1"/>
</dbReference>
<reference evidence="1 2" key="1">
    <citation type="submission" date="2024-10" db="EMBL/GenBank/DDBJ databases">
        <title>The Natural Products Discovery Center: Release of the First 8490 Sequenced Strains for Exploring Actinobacteria Biosynthetic Diversity.</title>
        <authorList>
            <person name="Kalkreuter E."/>
            <person name="Kautsar S.A."/>
            <person name="Yang D."/>
            <person name="Bader C.D."/>
            <person name="Teijaro C.N."/>
            <person name="Fluegel L."/>
            <person name="Davis C.M."/>
            <person name="Simpson J.R."/>
            <person name="Lauterbach L."/>
            <person name="Steele A.D."/>
            <person name="Gui C."/>
            <person name="Meng S."/>
            <person name="Li G."/>
            <person name="Viehrig K."/>
            <person name="Ye F."/>
            <person name="Su P."/>
            <person name="Kiefer A.F."/>
            <person name="Nichols A."/>
            <person name="Cepeda A.J."/>
            <person name="Yan W."/>
            <person name="Fan B."/>
            <person name="Jiang Y."/>
            <person name="Adhikari A."/>
            <person name="Zheng C.-J."/>
            <person name="Schuster L."/>
            <person name="Cowan T.M."/>
            <person name="Smanski M.J."/>
            <person name="Chevrette M.G."/>
            <person name="De Carvalho L.P.S."/>
            <person name="Shen B."/>
        </authorList>
    </citation>
    <scope>NUCLEOTIDE SEQUENCE [LARGE SCALE GENOMIC DNA]</scope>
    <source>
        <strain evidence="1 2">NPDC021253</strain>
    </source>
</reference>
<name>A0ABW7SVR1_9ACTN</name>
<accession>A0ABW7SVR1</accession>
<dbReference type="EMBL" id="JBIRPU010000027">
    <property type="protein sequence ID" value="MFI0796387.1"/>
    <property type="molecule type" value="Genomic_DNA"/>
</dbReference>
<proteinExistence type="predicted"/>